<evidence type="ECO:0000313" key="2">
    <source>
        <dbReference type="Proteomes" id="UP000316079"/>
    </source>
</evidence>
<proteinExistence type="predicted"/>
<name>A0A553MXN3_9TELE</name>
<organism evidence="1 2">
    <name type="scientific">Danionella cerebrum</name>
    <dbReference type="NCBI Taxonomy" id="2873325"/>
    <lineage>
        <taxon>Eukaryota</taxon>
        <taxon>Metazoa</taxon>
        <taxon>Chordata</taxon>
        <taxon>Craniata</taxon>
        <taxon>Vertebrata</taxon>
        <taxon>Euteleostomi</taxon>
        <taxon>Actinopterygii</taxon>
        <taxon>Neopterygii</taxon>
        <taxon>Teleostei</taxon>
        <taxon>Ostariophysi</taxon>
        <taxon>Cypriniformes</taxon>
        <taxon>Danionidae</taxon>
        <taxon>Danioninae</taxon>
        <taxon>Danionella</taxon>
    </lineage>
</organism>
<dbReference type="EMBL" id="SRMA01027218">
    <property type="protein sequence ID" value="TRY57943.1"/>
    <property type="molecule type" value="Genomic_DNA"/>
</dbReference>
<dbReference type="OrthoDB" id="1022360at2759"/>
<dbReference type="AlphaFoldDB" id="A0A553MXN3"/>
<accession>A0A553MXN3</accession>
<dbReference type="Proteomes" id="UP000316079">
    <property type="component" value="Unassembled WGS sequence"/>
</dbReference>
<gene>
    <name evidence="1" type="ORF">DNTS_009827</name>
</gene>
<comment type="caution">
    <text evidence="1">The sequence shown here is derived from an EMBL/GenBank/DDBJ whole genome shotgun (WGS) entry which is preliminary data.</text>
</comment>
<keyword evidence="2" id="KW-1185">Reference proteome</keyword>
<reference evidence="1 2" key="1">
    <citation type="journal article" date="2019" name="Sci. Data">
        <title>Hybrid genome assembly and annotation of Danionella translucida.</title>
        <authorList>
            <person name="Kadobianskyi M."/>
            <person name="Schulze L."/>
            <person name="Schuelke M."/>
            <person name="Judkewitz B."/>
        </authorList>
    </citation>
    <scope>NUCLEOTIDE SEQUENCE [LARGE SCALE GENOMIC DNA]</scope>
    <source>
        <strain evidence="1 2">Bolton</strain>
    </source>
</reference>
<sequence length="385" mass="41466">MAIVEFSTLMISAVPPPLAIRTTSPSASPSIRPSVSERAREREIWWSVSGRSSCAPQTQPCPRSSLMNTLTHARVPALTSTRAHGRPTQLSCVTSELVSQVKKPCSSESWTCRDEPEDLPDKCCSHTHHRRRASDAIAASHTNDGIKKSIHDGTVKQHNENMFSLNKSFFRVSVERGGCSEGCKKGGGGHLGENILLGLHGSLLMEAVLRSLIGDVLRSLDGSCAQVSDGCCAQLCSGLLMEAVLRSFDGSCAQVSDGSCAQVSDGCCAEVLMDAVHRSFDGSCAQVSMEAVLRSRWKLCSGLDGSCARFLMEAVLRFLMEAVLGFLMEAVLRSRWKLCSGLDRSCAQVSDGSCAQVSMEAVLRSRWKLCSGLDRSCAQVPEQSC</sequence>
<protein>
    <submittedName>
        <fullName evidence="1">Uncharacterized protein</fullName>
    </submittedName>
</protein>
<evidence type="ECO:0000313" key="1">
    <source>
        <dbReference type="EMBL" id="TRY57943.1"/>
    </source>
</evidence>